<dbReference type="InterPro" id="IPR023296">
    <property type="entry name" value="Glyco_hydro_beta-prop_sf"/>
</dbReference>
<evidence type="ECO:0000256" key="3">
    <source>
        <dbReference type="ARBA" id="ARBA00023295"/>
    </source>
</evidence>
<dbReference type="SUPFAM" id="SSF49899">
    <property type="entry name" value="Concanavalin A-like lectins/glucanases"/>
    <property type="match status" value="1"/>
</dbReference>
<evidence type="ECO:0000313" key="5">
    <source>
        <dbReference type="EMBL" id="MFM2720517.1"/>
    </source>
</evidence>
<dbReference type="Gene3D" id="2.60.120.200">
    <property type="match status" value="1"/>
</dbReference>
<dbReference type="Proteomes" id="UP001630303">
    <property type="component" value="Unassembled WGS sequence"/>
</dbReference>
<keyword evidence="3 4" id="KW-0326">Glycosidase</keyword>
<keyword evidence="2 4" id="KW-0378">Hydrolase</keyword>
<dbReference type="RefSeq" id="WP_375095061.1">
    <property type="nucleotide sequence ID" value="NZ_JAROCE010000002.1"/>
</dbReference>
<comment type="caution">
    <text evidence="5">The sequence shown here is derived from an EMBL/GenBank/DDBJ whole genome shotgun (WGS) entry which is preliminary data.</text>
</comment>
<dbReference type="SUPFAM" id="SSF75005">
    <property type="entry name" value="Arabinanase/levansucrase/invertase"/>
    <property type="match status" value="1"/>
</dbReference>
<protein>
    <submittedName>
        <fullName evidence="5">Family 43 glycosylhydrolase</fullName>
    </submittedName>
</protein>
<dbReference type="InterPro" id="IPR051795">
    <property type="entry name" value="Glycosyl_Hydrlase_43"/>
</dbReference>
<organism evidence="5 6">
    <name type="scientific">Microbacterium mcarthurae</name>
    <dbReference type="NCBI Taxonomy" id="3035918"/>
    <lineage>
        <taxon>Bacteria</taxon>
        <taxon>Bacillati</taxon>
        <taxon>Actinomycetota</taxon>
        <taxon>Actinomycetes</taxon>
        <taxon>Micrococcales</taxon>
        <taxon>Microbacteriaceae</taxon>
        <taxon>Microbacterium</taxon>
    </lineage>
</organism>
<dbReference type="Gene3D" id="2.115.10.20">
    <property type="entry name" value="Glycosyl hydrolase domain, family 43"/>
    <property type="match status" value="1"/>
</dbReference>
<evidence type="ECO:0000256" key="2">
    <source>
        <dbReference type="ARBA" id="ARBA00022801"/>
    </source>
</evidence>
<evidence type="ECO:0000256" key="1">
    <source>
        <dbReference type="ARBA" id="ARBA00009865"/>
    </source>
</evidence>
<dbReference type="Pfam" id="PF04616">
    <property type="entry name" value="Glyco_hydro_43"/>
    <property type="match status" value="1"/>
</dbReference>
<dbReference type="InterPro" id="IPR013320">
    <property type="entry name" value="ConA-like_dom_sf"/>
</dbReference>
<evidence type="ECO:0000256" key="4">
    <source>
        <dbReference type="RuleBase" id="RU361187"/>
    </source>
</evidence>
<sequence>MPPGTGIRDAATTPIIPGFFPDPSVCRVGEDYYLVNSSFEYAPGIPIWHSRDLREWTQLGNVLTRESQFPAGVSEASRGIYAPTIRHRDGTFFVVGTNVDRGGEQFVVTATDPAGPWSDPIVFPGLGGIDPDLAWDDDGTCYLTYCALDEALRPADGSLPVIAQARVDLERGLLIEKPRVIWQGSGLAHPEGPHLYRRGDWWYLLTAEGGTERGHAVCVARSRAIDGPFEPTPANPIFSRRSTGFPVQNTGHADLVARPDGEWAMVYLGVRPRGFTPGFHVAGRETFLARIAWVDDWPVVHTDDVLPDRADTAFVDDFSSPGLHPRYVSPDGALPDAHPAGGVALGSHELAVRVRDLRWRFEARVYASAAVALRVRLDERHWYEITLDGGAAEVRARIGPLEASAGSAPATGAVVTLVVEAVDATHDGPDDLRFGLVDADGDRWIAALDGRYLSTEVAGGFTGRTIGVRALGATAVRVTALRYTPLGGE</sequence>
<dbReference type="CDD" id="cd18617">
    <property type="entry name" value="GH43_XynB-like"/>
    <property type="match status" value="1"/>
</dbReference>
<dbReference type="InterPro" id="IPR006710">
    <property type="entry name" value="Glyco_hydro_43"/>
</dbReference>
<name>A0ABW9GFG4_9MICO</name>
<dbReference type="PANTHER" id="PTHR42812:SF12">
    <property type="entry name" value="BETA-XYLOSIDASE-RELATED"/>
    <property type="match status" value="1"/>
</dbReference>
<dbReference type="PANTHER" id="PTHR42812">
    <property type="entry name" value="BETA-XYLOSIDASE"/>
    <property type="match status" value="1"/>
</dbReference>
<dbReference type="EMBL" id="JAROCE010000002">
    <property type="protein sequence ID" value="MFM2720517.1"/>
    <property type="molecule type" value="Genomic_DNA"/>
</dbReference>
<comment type="similarity">
    <text evidence="1 4">Belongs to the glycosyl hydrolase 43 family.</text>
</comment>
<keyword evidence="6" id="KW-1185">Reference proteome</keyword>
<proteinExistence type="inferred from homology"/>
<evidence type="ECO:0000313" key="6">
    <source>
        <dbReference type="Proteomes" id="UP001630303"/>
    </source>
</evidence>
<accession>A0ABW9GFG4</accession>
<reference evidence="5 6" key="1">
    <citation type="submission" date="2023-03" db="EMBL/GenBank/DDBJ databases">
        <title>MT1 and MT2 Draft Genomes of Novel Species.</title>
        <authorList>
            <person name="Venkateswaran K."/>
        </authorList>
    </citation>
    <scope>NUCLEOTIDE SEQUENCE [LARGE SCALE GENOMIC DNA]</scope>
    <source>
        <strain evidence="5 6">IF8SW-P5</strain>
    </source>
</reference>
<gene>
    <name evidence="5" type="ORF">P5G46_08370</name>
</gene>